<dbReference type="PANTHER" id="PTHR43175:SF3">
    <property type="entry name" value="CARBON DISULFIDE HYDROLASE"/>
    <property type="match status" value="1"/>
</dbReference>
<comment type="catalytic activity">
    <reaction evidence="6">
        <text>hydrogencarbonate + H(+) = CO2 + H2O</text>
        <dbReference type="Rhea" id="RHEA:10748"/>
        <dbReference type="ChEBI" id="CHEBI:15377"/>
        <dbReference type="ChEBI" id="CHEBI:15378"/>
        <dbReference type="ChEBI" id="CHEBI:16526"/>
        <dbReference type="ChEBI" id="CHEBI:17544"/>
        <dbReference type="EC" id="4.2.1.1"/>
    </reaction>
</comment>
<dbReference type="GO" id="GO:0008270">
    <property type="term" value="F:zinc ion binding"/>
    <property type="evidence" value="ECO:0007669"/>
    <property type="project" value="InterPro"/>
</dbReference>
<evidence type="ECO:0000256" key="2">
    <source>
        <dbReference type="ARBA" id="ARBA00012925"/>
    </source>
</evidence>
<dbReference type="InterPro" id="IPR001765">
    <property type="entry name" value="Carbonic_anhydrase"/>
</dbReference>
<dbReference type="SMART" id="SM00947">
    <property type="entry name" value="Pro_CA"/>
    <property type="match status" value="1"/>
</dbReference>
<dbReference type="Pfam" id="PF00484">
    <property type="entry name" value="Pro_CA"/>
    <property type="match status" value="1"/>
</dbReference>
<keyword evidence="3 7" id="KW-0479">Metal-binding</keyword>
<dbReference type="Proteomes" id="UP001149140">
    <property type="component" value="Unassembled WGS sequence"/>
</dbReference>
<comment type="similarity">
    <text evidence="1">Belongs to the beta-class carbonic anhydrase family.</text>
</comment>
<keyword evidence="9" id="KW-1185">Reference proteome</keyword>
<proteinExistence type="inferred from homology"/>
<accession>A0A9X3S014</accession>
<dbReference type="GO" id="GO:0004089">
    <property type="term" value="F:carbonate dehydratase activity"/>
    <property type="evidence" value="ECO:0007669"/>
    <property type="project" value="UniProtKB-EC"/>
</dbReference>
<dbReference type="RefSeq" id="WP_270039916.1">
    <property type="nucleotide sequence ID" value="NZ_JAPDOD010000007.1"/>
</dbReference>
<dbReference type="InterPro" id="IPR036874">
    <property type="entry name" value="Carbonic_anhydrase_sf"/>
</dbReference>
<evidence type="ECO:0000256" key="6">
    <source>
        <dbReference type="ARBA" id="ARBA00048348"/>
    </source>
</evidence>
<gene>
    <name evidence="8" type="ORF">OM076_11185</name>
</gene>
<keyword evidence="4 7" id="KW-0862">Zinc</keyword>
<sequence>MQTPLTRNRAFAAAGGHEGAVVFPTLRLFVITCLDPRVDPAHFLGLDLSDAMVVRNVGGRVTDQVIDDVAFIGQLAESFLPDGPLFEVAVIHHNQCGAGALADDTFRHRYAQRIGADEPSLREYAVVDPEATVTRDVERLRSAPAISPRIAVSGHVYDVLTGLVDTVVPVLSRAGRAPAS</sequence>
<evidence type="ECO:0000256" key="1">
    <source>
        <dbReference type="ARBA" id="ARBA00006217"/>
    </source>
</evidence>
<dbReference type="PANTHER" id="PTHR43175">
    <property type="entry name" value="CARBONIC ANHYDRASE"/>
    <property type="match status" value="1"/>
</dbReference>
<comment type="function">
    <text evidence="5">Catalyzes the reversible hydration of carbon dioxide to form bicarbonate.</text>
</comment>
<evidence type="ECO:0000313" key="9">
    <source>
        <dbReference type="Proteomes" id="UP001149140"/>
    </source>
</evidence>
<dbReference type="EC" id="4.2.1.1" evidence="2"/>
<dbReference type="SUPFAM" id="SSF53056">
    <property type="entry name" value="beta-carbonic anhydrase, cab"/>
    <property type="match status" value="1"/>
</dbReference>
<evidence type="ECO:0000256" key="5">
    <source>
        <dbReference type="ARBA" id="ARBA00024993"/>
    </source>
</evidence>
<feature type="binding site" evidence="7">
    <location>
        <position position="96"/>
    </location>
    <ligand>
        <name>Zn(2+)</name>
        <dbReference type="ChEBI" id="CHEBI:29105"/>
    </ligand>
</feature>
<dbReference type="EMBL" id="JAPDOD010000007">
    <property type="protein sequence ID" value="MDA0160829.1"/>
    <property type="molecule type" value="Genomic_DNA"/>
</dbReference>
<feature type="binding site" evidence="7">
    <location>
        <position position="93"/>
    </location>
    <ligand>
        <name>Zn(2+)</name>
        <dbReference type="ChEBI" id="CHEBI:29105"/>
    </ligand>
</feature>
<evidence type="ECO:0000256" key="3">
    <source>
        <dbReference type="ARBA" id="ARBA00022723"/>
    </source>
</evidence>
<reference evidence="8" key="1">
    <citation type="submission" date="2022-10" db="EMBL/GenBank/DDBJ databases">
        <title>The WGS of Solirubrobacter ginsenosidimutans DSM 21036.</title>
        <authorList>
            <person name="Jiang Z."/>
        </authorList>
    </citation>
    <scope>NUCLEOTIDE SEQUENCE</scope>
    <source>
        <strain evidence="8">DSM 21036</strain>
    </source>
</reference>
<feature type="binding site" evidence="7">
    <location>
        <position position="35"/>
    </location>
    <ligand>
        <name>Zn(2+)</name>
        <dbReference type="ChEBI" id="CHEBI:29105"/>
    </ligand>
</feature>
<evidence type="ECO:0000256" key="7">
    <source>
        <dbReference type="PIRSR" id="PIRSR601765-1"/>
    </source>
</evidence>
<evidence type="ECO:0000256" key="4">
    <source>
        <dbReference type="ARBA" id="ARBA00022833"/>
    </source>
</evidence>
<comment type="caution">
    <text evidence="8">The sequence shown here is derived from an EMBL/GenBank/DDBJ whole genome shotgun (WGS) entry which is preliminary data.</text>
</comment>
<dbReference type="AlphaFoldDB" id="A0A9X3S014"/>
<evidence type="ECO:0000313" key="8">
    <source>
        <dbReference type="EMBL" id="MDA0160829.1"/>
    </source>
</evidence>
<organism evidence="8 9">
    <name type="scientific">Solirubrobacter ginsenosidimutans</name>
    <dbReference type="NCBI Taxonomy" id="490573"/>
    <lineage>
        <taxon>Bacteria</taxon>
        <taxon>Bacillati</taxon>
        <taxon>Actinomycetota</taxon>
        <taxon>Thermoleophilia</taxon>
        <taxon>Solirubrobacterales</taxon>
        <taxon>Solirubrobacteraceae</taxon>
        <taxon>Solirubrobacter</taxon>
    </lineage>
</organism>
<comment type="cofactor">
    <cofactor evidence="7">
        <name>Zn(2+)</name>
        <dbReference type="ChEBI" id="CHEBI:29105"/>
    </cofactor>
    <text evidence="7">Binds 1 zinc ion per subunit.</text>
</comment>
<protein>
    <recommendedName>
        <fullName evidence="2">carbonic anhydrase</fullName>
        <ecNumber evidence="2">4.2.1.1</ecNumber>
    </recommendedName>
</protein>
<name>A0A9X3S014_9ACTN</name>
<feature type="binding site" evidence="7">
    <location>
        <position position="33"/>
    </location>
    <ligand>
        <name>Zn(2+)</name>
        <dbReference type="ChEBI" id="CHEBI:29105"/>
    </ligand>
</feature>
<dbReference type="Gene3D" id="3.40.1050.10">
    <property type="entry name" value="Carbonic anhydrase"/>
    <property type="match status" value="1"/>
</dbReference>